<dbReference type="GO" id="GO:0003677">
    <property type="term" value="F:DNA binding"/>
    <property type="evidence" value="ECO:0007669"/>
    <property type="project" value="InterPro"/>
</dbReference>
<dbReference type="Proteomes" id="UP000305778">
    <property type="component" value="Unassembled WGS sequence"/>
</dbReference>
<keyword evidence="5" id="KW-1185">Reference proteome</keyword>
<dbReference type="Pfam" id="PF00589">
    <property type="entry name" value="Phage_integrase"/>
    <property type="match status" value="1"/>
</dbReference>
<dbReference type="GO" id="GO:0006310">
    <property type="term" value="P:DNA recombination"/>
    <property type="evidence" value="ECO:0007669"/>
    <property type="project" value="UniProtKB-KW"/>
</dbReference>
<keyword evidence="1" id="KW-0233">DNA recombination</keyword>
<comment type="caution">
    <text evidence="4">The sequence shown here is derived from an EMBL/GenBank/DDBJ whole genome shotgun (WGS) entry which is preliminary data.</text>
</comment>
<feature type="domain" description="Tyr recombinase" evidence="3">
    <location>
        <begin position="1"/>
        <end position="80"/>
    </location>
</feature>
<name>A0A4U0S1G5_9ACTN</name>
<organism evidence="4 5">
    <name type="scientific">Actinacidiphila oryziradicis</name>
    <dbReference type="NCBI Taxonomy" id="2571141"/>
    <lineage>
        <taxon>Bacteria</taxon>
        <taxon>Bacillati</taxon>
        <taxon>Actinomycetota</taxon>
        <taxon>Actinomycetes</taxon>
        <taxon>Kitasatosporales</taxon>
        <taxon>Streptomycetaceae</taxon>
        <taxon>Actinacidiphila</taxon>
    </lineage>
</organism>
<evidence type="ECO:0000259" key="3">
    <source>
        <dbReference type="PROSITE" id="PS51898"/>
    </source>
</evidence>
<dbReference type="InterPro" id="IPR011010">
    <property type="entry name" value="DNA_brk_join_enz"/>
</dbReference>
<feature type="region of interest" description="Disordered" evidence="2">
    <location>
        <begin position="1"/>
        <end position="27"/>
    </location>
</feature>
<dbReference type="InterPro" id="IPR013762">
    <property type="entry name" value="Integrase-like_cat_sf"/>
</dbReference>
<dbReference type="PROSITE" id="PS51898">
    <property type="entry name" value="TYR_RECOMBINASE"/>
    <property type="match status" value="1"/>
</dbReference>
<dbReference type="AlphaFoldDB" id="A0A4U0S1G5"/>
<dbReference type="Gene3D" id="1.10.443.10">
    <property type="entry name" value="Intergrase catalytic core"/>
    <property type="match status" value="1"/>
</dbReference>
<sequence length="125" mass="13247">MPRPRPVAAPSPRSQQLPRRDDHPLRHLAPHDLRHGAATLAHAAGADLEDIQEMLGHSSITITADTYTSLLPETDLAIAEAAARLVPRAGKADDAPESAETADEDEPSAHTPLTQTAPDDESEAA</sequence>
<feature type="compositionally biased region" description="Acidic residues" evidence="2">
    <location>
        <begin position="95"/>
        <end position="106"/>
    </location>
</feature>
<dbReference type="InterPro" id="IPR002104">
    <property type="entry name" value="Integrase_catalytic"/>
</dbReference>
<evidence type="ECO:0000313" key="5">
    <source>
        <dbReference type="Proteomes" id="UP000305778"/>
    </source>
</evidence>
<accession>A0A4U0S1G5</accession>
<proteinExistence type="predicted"/>
<dbReference type="OrthoDB" id="9805859at2"/>
<dbReference type="SUPFAM" id="SSF56349">
    <property type="entry name" value="DNA breaking-rejoining enzymes"/>
    <property type="match status" value="1"/>
</dbReference>
<gene>
    <name evidence="4" type="ORF">FCI23_39885</name>
</gene>
<dbReference type="GO" id="GO:0015074">
    <property type="term" value="P:DNA integration"/>
    <property type="evidence" value="ECO:0007669"/>
    <property type="project" value="InterPro"/>
</dbReference>
<evidence type="ECO:0000313" key="4">
    <source>
        <dbReference type="EMBL" id="TKA01948.1"/>
    </source>
</evidence>
<reference evidence="4 5" key="1">
    <citation type="submission" date="2019-04" db="EMBL/GenBank/DDBJ databases">
        <title>Streptomyces oryziradicis sp. nov., a novel actinomycete isolated from rhizosphere soil of rice (Oryza sativa L.).</title>
        <authorList>
            <person name="Li C."/>
        </authorList>
    </citation>
    <scope>NUCLEOTIDE SEQUENCE [LARGE SCALE GENOMIC DNA]</scope>
    <source>
        <strain evidence="4 5">NEAU-C40</strain>
    </source>
</reference>
<evidence type="ECO:0000256" key="1">
    <source>
        <dbReference type="ARBA" id="ARBA00023172"/>
    </source>
</evidence>
<dbReference type="EMBL" id="SUMC01000068">
    <property type="protein sequence ID" value="TKA01948.1"/>
    <property type="molecule type" value="Genomic_DNA"/>
</dbReference>
<feature type="compositionally biased region" description="Basic and acidic residues" evidence="2">
    <location>
        <begin position="18"/>
        <end position="27"/>
    </location>
</feature>
<dbReference type="RefSeq" id="WP_136729037.1">
    <property type="nucleotide sequence ID" value="NZ_SUMC01000068.1"/>
</dbReference>
<feature type="region of interest" description="Disordered" evidence="2">
    <location>
        <begin position="88"/>
        <end position="125"/>
    </location>
</feature>
<evidence type="ECO:0000256" key="2">
    <source>
        <dbReference type="SAM" id="MobiDB-lite"/>
    </source>
</evidence>
<protein>
    <recommendedName>
        <fullName evidence="3">Tyr recombinase domain-containing protein</fullName>
    </recommendedName>
</protein>